<gene>
    <name evidence="2" type="ORF">Q619_VDC00507G0010</name>
</gene>
<dbReference type="AlphaFoldDB" id="W1UZX8"/>
<dbReference type="Proteomes" id="UP000018855">
    <property type="component" value="Unassembled WGS sequence"/>
</dbReference>
<organism evidence="2 3">
    <name type="scientific">Veillonella dispar DORA_11</name>
    <dbReference type="NCBI Taxonomy" id="1403949"/>
    <lineage>
        <taxon>Bacteria</taxon>
        <taxon>Bacillati</taxon>
        <taxon>Bacillota</taxon>
        <taxon>Negativicutes</taxon>
        <taxon>Veillonellales</taxon>
        <taxon>Veillonellaceae</taxon>
        <taxon>Veillonella</taxon>
    </lineage>
</organism>
<protein>
    <recommendedName>
        <fullName evidence="1">Peptidase S8/S53 domain-containing protein</fullName>
    </recommendedName>
</protein>
<dbReference type="Gene3D" id="3.40.50.200">
    <property type="entry name" value="Peptidase S8/S53 domain"/>
    <property type="match status" value="1"/>
</dbReference>
<dbReference type="PATRIC" id="fig|1403949.3.peg.431"/>
<dbReference type="GO" id="GO:0006508">
    <property type="term" value="P:proteolysis"/>
    <property type="evidence" value="ECO:0007669"/>
    <property type="project" value="InterPro"/>
</dbReference>
<dbReference type="InterPro" id="IPR000209">
    <property type="entry name" value="Peptidase_S8/S53_dom"/>
</dbReference>
<proteinExistence type="predicted"/>
<dbReference type="InterPro" id="IPR034074">
    <property type="entry name" value="Y4bN_pept_dom"/>
</dbReference>
<reference evidence="2 3" key="1">
    <citation type="submission" date="2013-12" db="EMBL/GenBank/DDBJ databases">
        <title>A Varibaculum cambriense genome reconstructed from a premature infant gut community with otherwise low bacterial novelty that shifts toward anaerobic metabolism during the third week of life.</title>
        <authorList>
            <person name="Brown C.T."/>
            <person name="Sharon I."/>
            <person name="Thomas B.C."/>
            <person name="Castelle C.J."/>
            <person name="Morowitz M.J."/>
            <person name="Banfield J.F."/>
        </authorList>
    </citation>
    <scope>NUCLEOTIDE SEQUENCE [LARGE SCALE GENOMIC DNA]</scope>
    <source>
        <strain evidence="3">DORA_11</strain>
    </source>
</reference>
<feature type="domain" description="Peptidase S8/S53" evidence="1">
    <location>
        <begin position="269"/>
        <end position="605"/>
    </location>
</feature>
<accession>W1UZX8</accession>
<dbReference type="CDD" id="cd04847">
    <property type="entry name" value="Peptidases_S8_Subtilisin_like_2"/>
    <property type="match status" value="1"/>
</dbReference>
<dbReference type="InterPro" id="IPR036852">
    <property type="entry name" value="Peptidase_S8/S53_dom_sf"/>
</dbReference>
<evidence type="ECO:0000313" key="2">
    <source>
        <dbReference type="EMBL" id="ETI99272.1"/>
    </source>
</evidence>
<name>W1UZX8_9FIRM</name>
<sequence>MDKENIFLKNTKESMPYISVKGGPRNYTYPTLQYPEEHVKKLKHDLSEISRKALLRHQTDGIAVKSGIYLEVSGQRGYELKYQSLEDNRVGIRLLNVKTKNELTKATIFIPKDKSSVLMRKLNEFENTLATQEVPTNSDLVRSIETINEANVESFWYGAIEDIPNEESKTWCEVWLRTENNTNSVYSDFKSLLEFFNIQYKNELIEFPERIVMMIYVNYNDLIALLQSSNQIAEFRRCMEPNSFFIKEFLSDQHEWVDDLKSRLRFEESNATVCLLDTGISTAHPLIEPFIQENGVHTVFNDGDLSDREGHGTEMAGIALYHDLNYHLVSREEITIPYRLESSKILRSQSNQPELYGAITKQGILFHEIENPDKNRSVCMAITTSLESDNFGVPTSWSAAIDEILADFKNKAKRLMYVSAGNVCPFEFRDVGYPAANINSTIENPGQSWNAITVGAYNSKIQICDSELVDYKPIAEIYALSPYSKTSNMWENKWPIKPEILMDGGNVAEKDNFYTECDDLSLLTTNHKLFAKLFSTIWATSSATAQASKLSAEIYCQYPTAWPETIRALMVHSARWTDKMKTQFLPNQNPNKSEIRHLLRTCGYGVPDFERAVSCKNNYVNMIIEEELQPFKLKSNGNIVMNELHIHKLPWPKKVLESLGNEEVELRVTLSYYIEPSPGNIGWKDRYSYRSCGLRFDIKNNIESLEDFKKRVNRAARADDVNWRSEFGASAPWYLGVHNRDVGSIHSDFMCVSAVELADVNGIAVYPVGGWWKERKKMKKYNEKVRYSLIVSLSTKETEVDLYTPIITEIQTPIQIEIS</sequence>
<dbReference type="Pfam" id="PF00082">
    <property type="entry name" value="Peptidase_S8"/>
    <property type="match status" value="1"/>
</dbReference>
<dbReference type="EMBL" id="AZMJ01000507">
    <property type="protein sequence ID" value="ETI99272.1"/>
    <property type="molecule type" value="Genomic_DNA"/>
</dbReference>
<dbReference type="GO" id="GO:0004252">
    <property type="term" value="F:serine-type endopeptidase activity"/>
    <property type="evidence" value="ECO:0007669"/>
    <property type="project" value="InterPro"/>
</dbReference>
<dbReference type="SUPFAM" id="SSF52743">
    <property type="entry name" value="Subtilisin-like"/>
    <property type="match status" value="1"/>
</dbReference>
<comment type="caution">
    <text evidence="2">The sequence shown here is derived from an EMBL/GenBank/DDBJ whole genome shotgun (WGS) entry which is preliminary data.</text>
</comment>
<evidence type="ECO:0000313" key="3">
    <source>
        <dbReference type="Proteomes" id="UP000018855"/>
    </source>
</evidence>
<evidence type="ECO:0000259" key="1">
    <source>
        <dbReference type="Pfam" id="PF00082"/>
    </source>
</evidence>